<dbReference type="GO" id="GO:0005085">
    <property type="term" value="F:guanyl-nucleotide exchange factor activity"/>
    <property type="evidence" value="ECO:0007669"/>
    <property type="project" value="TreeGrafter"/>
</dbReference>
<proteinExistence type="inferred from homology"/>
<dbReference type="AlphaFoldDB" id="A0A174WRM7"/>
<comment type="subunit">
    <text evidence="7">Component of the translation initiation factor 2B (eIF2B) complex which is a heterodecamer of two sets of five different subunits: alpha, beta, gamma, delta and epsilon. Subunits alpha, beta and delta comprise a regulatory subcomplex and subunits epsilon and gamma comprise a catalytic subcomplex. Within the complex, the hexameric regulatory complex resides at the center, with the two heterodimeric catalytic subcomplexes bound on opposite sides.</text>
</comment>
<keyword evidence="2" id="KW-0963">Cytoplasm</keyword>
<comment type="similarity">
    <text evidence="8">Belongs to the eIF-2B alpha/beta/delta subunits family.</text>
</comment>
<evidence type="ECO:0000313" key="11">
    <source>
        <dbReference type="Proteomes" id="UP000434223"/>
    </source>
</evidence>
<evidence type="ECO:0000256" key="6">
    <source>
        <dbReference type="ARBA" id="ARBA00044228"/>
    </source>
</evidence>
<dbReference type="Pfam" id="PF01008">
    <property type="entry name" value="IF-2B"/>
    <property type="match status" value="1"/>
</dbReference>
<dbReference type="RefSeq" id="WP_022030407.1">
    <property type="nucleotide sequence ID" value="NZ_BQNJ01000001.1"/>
</dbReference>
<dbReference type="Gene3D" id="3.40.50.10470">
    <property type="entry name" value="Translation initiation factor eif-2b, domain 2"/>
    <property type="match status" value="1"/>
</dbReference>
<dbReference type="GO" id="GO:0016853">
    <property type="term" value="F:isomerase activity"/>
    <property type="evidence" value="ECO:0007669"/>
    <property type="project" value="UniProtKB-KW"/>
</dbReference>
<evidence type="ECO:0000256" key="8">
    <source>
        <dbReference type="RuleBase" id="RU003814"/>
    </source>
</evidence>
<name>A0A174WRM7_9FIRM</name>
<dbReference type="SUPFAM" id="SSF100950">
    <property type="entry name" value="NagB/RpiA/CoA transferase-like"/>
    <property type="match status" value="1"/>
</dbReference>
<evidence type="ECO:0000256" key="2">
    <source>
        <dbReference type="ARBA" id="ARBA00022490"/>
    </source>
</evidence>
<dbReference type="InterPro" id="IPR042529">
    <property type="entry name" value="IF_2B-like_C"/>
</dbReference>
<dbReference type="EMBL" id="BQNJ01000001">
    <property type="protein sequence ID" value="GKG98673.1"/>
    <property type="molecule type" value="Genomic_DNA"/>
</dbReference>
<evidence type="ECO:0000256" key="4">
    <source>
        <dbReference type="ARBA" id="ARBA00022917"/>
    </source>
</evidence>
<evidence type="ECO:0000256" key="5">
    <source>
        <dbReference type="ARBA" id="ARBA00044122"/>
    </source>
</evidence>
<dbReference type="GO" id="GO:0005829">
    <property type="term" value="C:cytosol"/>
    <property type="evidence" value="ECO:0007669"/>
    <property type="project" value="UniProtKB-SubCell"/>
</dbReference>
<reference evidence="9" key="2">
    <citation type="submission" date="2022-01" db="EMBL/GenBank/DDBJ databases">
        <title>Novel bile acid biosynthetic pathways are enriched in the microbiome of centenarians.</title>
        <authorList>
            <person name="Sato Y."/>
            <person name="Atarashi K."/>
            <person name="Plichta R.D."/>
            <person name="Arai Y."/>
            <person name="Sasajima S."/>
            <person name="Kearney M.S."/>
            <person name="Suda W."/>
            <person name="Takeshita K."/>
            <person name="Sasaki T."/>
            <person name="Okamoto S."/>
            <person name="Skelly N.A."/>
            <person name="Okamura Y."/>
            <person name="Vlamakis H."/>
            <person name="Li Y."/>
            <person name="Tanoue T."/>
            <person name="Takei H."/>
            <person name="Nittono H."/>
            <person name="Narushima S."/>
            <person name="Irie J."/>
            <person name="Itoh H."/>
            <person name="Moriya K."/>
            <person name="Sugiura Y."/>
            <person name="Suematsu M."/>
            <person name="Moritoki N."/>
            <person name="Shibata S."/>
            <person name="Littman R.D."/>
            <person name="Fischbach A.M."/>
            <person name="Uwamino Y."/>
            <person name="Inoue T."/>
            <person name="Honda A."/>
            <person name="Hattori M."/>
            <person name="Murai T."/>
            <person name="Xavier J.R."/>
            <person name="Hirose N."/>
            <person name="Honda K."/>
        </authorList>
    </citation>
    <scope>NUCLEOTIDE SEQUENCE</scope>
    <source>
        <strain evidence="9">CE91-St55</strain>
    </source>
</reference>
<accession>A0A174WRM7</accession>
<evidence type="ECO:0000313" key="9">
    <source>
        <dbReference type="EMBL" id="GKG98673.1"/>
    </source>
</evidence>
<sequence length="319" mass="36175">MKREEVRQLLNDQASRLFDDIVNSRVLGANNHIRMIGEIMLLTAEDESENGKSVLYKVRETARFFMETRGQQSRAVYHAIQYYIKGLDELENCGEEEIRARITERIGAYGVDAAKDMDTLVSYGVHISENMDTIMIFDYSSTVDRFVAELGRKRTIYIPESRALDGGRPFVKTALEAGHEVHFIPDTTMLVALKQCQAAFMGAETVYPDGTVFNTVGSDILAILCREIRIPLYVLTPMIKVDTRPVSGYIRLSPMPFDYGPRLAGAWEPELREQVDFKGIKLLEIAPEYIRALITERGIIPSSAFFHEAMEYARSLEGR</sequence>
<evidence type="ECO:0000256" key="3">
    <source>
        <dbReference type="ARBA" id="ARBA00022540"/>
    </source>
</evidence>
<keyword evidence="9" id="KW-0413">Isomerase</keyword>
<dbReference type="OrthoDB" id="9803436at2"/>
<organism evidence="9 12">
    <name type="scientific">Hungatella hathewayi</name>
    <dbReference type="NCBI Taxonomy" id="154046"/>
    <lineage>
        <taxon>Bacteria</taxon>
        <taxon>Bacillati</taxon>
        <taxon>Bacillota</taxon>
        <taxon>Clostridia</taxon>
        <taxon>Lachnospirales</taxon>
        <taxon>Lachnospiraceae</taxon>
        <taxon>Hungatella</taxon>
    </lineage>
</organism>
<dbReference type="PANTHER" id="PTHR45859">
    <property type="entry name" value="TRANSLATION INITIATION FACTOR EIF-2B SUBUNIT BETA"/>
    <property type="match status" value="1"/>
</dbReference>
<dbReference type="Proteomes" id="UP001055091">
    <property type="component" value="Unassembled WGS sequence"/>
</dbReference>
<protein>
    <recommendedName>
        <fullName evidence="5">Translation initiation factor eIF2B subunit beta</fullName>
    </recommendedName>
    <alternativeName>
        <fullName evidence="6">eIF2B GDP-GTP exchange factor subunit beta</fullName>
    </alternativeName>
</protein>
<evidence type="ECO:0000256" key="7">
    <source>
        <dbReference type="ARBA" id="ARBA00046432"/>
    </source>
</evidence>
<gene>
    <name evidence="9" type="ORF">CE91St55_06550</name>
    <name evidence="10" type="ORF">GNE07_21640</name>
</gene>
<reference evidence="10 11" key="1">
    <citation type="submission" date="2019-09" db="EMBL/GenBank/DDBJ databases">
        <title>Draft genome sequencing of Hungatella hathewayi 123Y-2.</title>
        <authorList>
            <person name="Lv Q."/>
            <person name="Li S."/>
        </authorList>
    </citation>
    <scope>NUCLEOTIDE SEQUENCE [LARGE SCALE GENOMIC DNA]</scope>
    <source>
        <strain evidence="10 11">123Y-2</strain>
    </source>
</reference>
<keyword evidence="4" id="KW-0648">Protein biosynthesis</keyword>
<dbReference type="InterPro" id="IPR051855">
    <property type="entry name" value="eIF2B_beta_subunit"/>
</dbReference>
<keyword evidence="3 10" id="KW-0396">Initiation factor</keyword>
<dbReference type="EMBL" id="WNME01000017">
    <property type="protein sequence ID" value="MUB65630.1"/>
    <property type="molecule type" value="Genomic_DNA"/>
</dbReference>
<comment type="caution">
    <text evidence="9">The sequence shown here is derived from an EMBL/GenBank/DDBJ whole genome shotgun (WGS) entry which is preliminary data.</text>
</comment>
<dbReference type="PANTHER" id="PTHR45859:SF1">
    <property type="entry name" value="TRANSLATION INITIATION FACTOR EIF-2B SUBUNIT BETA"/>
    <property type="match status" value="1"/>
</dbReference>
<dbReference type="InterPro" id="IPR037171">
    <property type="entry name" value="NagB/RpiA_transferase-like"/>
</dbReference>
<evidence type="ECO:0000313" key="10">
    <source>
        <dbReference type="EMBL" id="MUB65630.1"/>
    </source>
</evidence>
<evidence type="ECO:0000256" key="1">
    <source>
        <dbReference type="ARBA" id="ARBA00004514"/>
    </source>
</evidence>
<comment type="subcellular location">
    <subcellularLocation>
        <location evidence="1">Cytoplasm</location>
        <location evidence="1">Cytosol</location>
    </subcellularLocation>
</comment>
<dbReference type="Proteomes" id="UP000434223">
    <property type="component" value="Unassembled WGS sequence"/>
</dbReference>
<dbReference type="InterPro" id="IPR000649">
    <property type="entry name" value="IF-2B-related"/>
</dbReference>
<evidence type="ECO:0000313" key="12">
    <source>
        <dbReference type="Proteomes" id="UP001055091"/>
    </source>
</evidence>
<dbReference type="GO" id="GO:0003743">
    <property type="term" value="F:translation initiation factor activity"/>
    <property type="evidence" value="ECO:0007669"/>
    <property type="project" value="UniProtKB-KW"/>
</dbReference>